<dbReference type="AlphaFoldDB" id="A0A5C3KCJ2"/>
<dbReference type="EMBL" id="ML210520">
    <property type="protein sequence ID" value="TFK17373.1"/>
    <property type="molecule type" value="Genomic_DNA"/>
</dbReference>
<evidence type="ECO:0000256" key="3">
    <source>
        <dbReference type="ARBA" id="ARBA00022946"/>
    </source>
</evidence>
<dbReference type="GO" id="GO:1990904">
    <property type="term" value="C:ribonucleoprotein complex"/>
    <property type="evidence" value="ECO:0007669"/>
    <property type="project" value="UniProtKB-KW"/>
</dbReference>
<dbReference type="InterPro" id="IPR042831">
    <property type="entry name" value="Ribosomal_mL40_fung"/>
</dbReference>
<dbReference type="Gene3D" id="6.10.250.3440">
    <property type="match status" value="1"/>
</dbReference>
<protein>
    <recommendedName>
        <fullName evidence="7">Large ribosomal subunit protein mL40</fullName>
    </recommendedName>
</protein>
<dbReference type="InterPro" id="IPR019192">
    <property type="entry name" value="Ribosomal_mL40"/>
</dbReference>
<dbReference type="Pfam" id="PF09812">
    <property type="entry name" value="MRP-L28"/>
    <property type="match status" value="1"/>
</dbReference>
<reference evidence="8 9" key="1">
    <citation type="journal article" date="2019" name="Nat. Ecol. Evol.">
        <title>Megaphylogeny resolves global patterns of mushroom evolution.</title>
        <authorList>
            <person name="Varga T."/>
            <person name="Krizsan K."/>
            <person name="Foldi C."/>
            <person name="Dima B."/>
            <person name="Sanchez-Garcia M."/>
            <person name="Sanchez-Ramirez S."/>
            <person name="Szollosi G.J."/>
            <person name="Szarkandi J.G."/>
            <person name="Papp V."/>
            <person name="Albert L."/>
            <person name="Andreopoulos W."/>
            <person name="Angelini C."/>
            <person name="Antonin V."/>
            <person name="Barry K.W."/>
            <person name="Bougher N.L."/>
            <person name="Buchanan P."/>
            <person name="Buyck B."/>
            <person name="Bense V."/>
            <person name="Catcheside P."/>
            <person name="Chovatia M."/>
            <person name="Cooper J."/>
            <person name="Damon W."/>
            <person name="Desjardin D."/>
            <person name="Finy P."/>
            <person name="Geml J."/>
            <person name="Haridas S."/>
            <person name="Hughes K."/>
            <person name="Justo A."/>
            <person name="Karasinski D."/>
            <person name="Kautmanova I."/>
            <person name="Kiss B."/>
            <person name="Kocsube S."/>
            <person name="Kotiranta H."/>
            <person name="LaButti K.M."/>
            <person name="Lechner B.E."/>
            <person name="Liimatainen K."/>
            <person name="Lipzen A."/>
            <person name="Lukacs Z."/>
            <person name="Mihaltcheva S."/>
            <person name="Morgado L.N."/>
            <person name="Niskanen T."/>
            <person name="Noordeloos M.E."/>
            <person name="Ohm R.A."/>
            <person name="Ortiz-Santana B."/>
            <person name="Ovrebo C."/>
            <person name="Racz N."/>
            <person name="Riley R."/>
            <person name="Savchenko A."/>
            <person name="Shiryaev A."/>
            <person name="Soop K."/>
            <person name="Spirin V."/>
            <person name="Szebenyi C."/>
            <person name="Tomsovsky M."/>
            <person name="Tulloss R.E."/>
            <person name="Uehling J."/>
            <person name="Grigoriev I.V."/>
            <person name="Vagvolgyi C."/>
            <person name="Papp T."/>
            <person name="Martin F.M."/>
            <person name="Miettinen O."/>
            <person name="Hibbett D.S."/>
            <person name="Nagy L.G."/>
        </authorList>
    </citation>
    <scope>NUCLEOTIDE SEQUENCE [LARGE SCALE GENOMIC DNA]</scope>
    <source>
        <strain evidence="8 9">CBS 121175</strain>
    </source>
</reference>
<evidence type="ECO:0000256" key="4">
    <source>
        <dbReference type="ARBA" id="ARBA00022980"/>
    </source>
</evidence>
<evidence type="ECO:0000313" key="9">
    <source>
        <dbReference type="Proteomes" id="UP000307440"/>
    </source>
</evidence>
<keyword evidence="3" id="KW-0809">Transit peptide</keyword>
<sequence>MSFLNSLRVRLPTLSRTAQVPARGYAAKSAEQGDPKKDIIRRVLYPSNIKNRASPVGTWRPDVARALQRAIPSAQAHYTIERAWLLHKRHLRKKRDAELSRKFTRMKEAMDELHCLDTKLYLEANKPEDPRARSQVEMALMKQLRISEARILESRIRGLFPRELKIPTDTPSRAGWNYDYKRFHRPL</sequence>
<organism evidence="8 9">
    <name type="scientific">Coprinopsis marcescibilis</name>
    <name type="common">Agaric fungus</name>
    <name type="synonym">Psathyrella marcescibilis</name>
    <dbReference type="NCBI Taxonomy" id="230819"/>
    <lineage>
        <taxon>Eukaryota</taxon>
        <taxon>Fungi</taxon>
        <taxon>Dikarya</taxon>
        <taxon>Basidiomycota</taxon>
        <taxon>Agaricomycotina</taxon>
        <taxon>Agaricomycetes</taxon>
        <taxon>Agaricomycetidae</taxon>
        <taxon>Agaricales</taxon>
        <taxon>Agaricineae</taxon>
        <taxon>Psathyrellaceae</taxon>
        <taxon>Coprinopsis</taxon>
    </lineage>
</organism>
<dbReference type="PANTHER" id="PTHR39150">
    <property type="entry name" value="54S RIBOSOMAL PROTEIN L28, MITOCHONDRIAL"/>
    <property type="match status" value="1"/>
</dbReference>
<keyword evidence="5" id="KW-0496">Mitochondrion</keyword>
<evidence type="ECO:0000256" key="1">
    <source>
        <dbReference type="ARBA" id="ARBA00004173"/>
    </source>
</evidence>
<comment type="subcellular location">
    <subcellularLocation>
        <location evidence="1">Mitochondrion</location>
    </subcellularLocation>
</comment>
<evidence type="ECO:0000256" key="6">
    <source>
        <dbReference type="ARBA" id="ARBA00023274"/>
    </source>
</evidence>
<dbReference type="Proteomes" id="UP000307440">
    <property type="component" value="Unassembled WGS sequence"/>
</dbReference>
<gene>
    <name evidence="8" type="ORF">FA15DRAFT_698464</name>
</gene>
<dbReference type="GO" id="GO:0005840">
    <property type="term" value="C:ribosome"/>
    <property type="evidence" value="ECO:0007669"/>
    <property type="project" value="UniProtKB-KW"/>
</dbReference>
<proteinExistence type="inferred from homology"/>
<dbReference type="STRING" id="230819.A0A5C3KCJ2"/>
<accession>A0A5C3KCJ2</accession>
<evidence type="ECO:0000313" key="8">
    <source>
        <dbReference type="EMBL" id="TFK17373.1"/>
    </source>
</evidence>
<dbReference type="GO" id="GO:0003735">
    <property type="term" value="F:structural constituent of ribosome"/>
    <property type="evidence" value="ECO:0007669"/>
    <property type="project" value="InterPro"/>
</dbReference>
<keyword evidence="6" id="KW-0687">Ribonucleoprotein</keyword>
<dbReference type="GO" id="GO:0032543">
    <property type="term" value="P:mitochondrial translation"/>
    <property type="evidence" value="ECO:0007669"/>
    <property type="project" value="InterPro"/>
</dbReference>
<dbReference type="OrthoDB" id="2098203at2759"/>
<comment type="similarity">
    <text evidence="2">Belongs to the mitochondrion-specific ribosomal protein mL40 family.</text>
</comment>
<evidence type="ECO:0000256" key="2">
    <source>
        <dbReference type="ARBA" id="ARBA00009360"/>
    </source>
</evidence>
<evidence type="ECO:0000256" key="5">
    <source>
        <dbReference type="ARBA" id="ARBA00023128"/>
    </source>
</evidence>
<keyword evidence="9" id="KW-1185">Reference proteome</keyword>
<evidence type="ECO:0000256" key="7">
    <source>
        <dbReference type="ARBA" id="ARBA00035192"/>
    </source>
</evidence>
<dbReference type="GO" id="GO:0005739">
    <property type="term" value="C:mitochondrion"/>
    <property type="evidence" value="ECO:0007669"/>
    <property type="project" value="UniProtKB-SubCell"/>
</dbReference>
<name>A0A5C3KCJ2_COPMA</name>
<keyword evidence="4" id="KW-0689">Ribosomal protein</keyword>
<dbReference type="PANTHER" id="PTHR39150:SF1">
    <property type="entry name" value="LARGE RIBOSOMAL SUBUNIT PROTEIN ML40"/>
    <property type="match status" value="1"/>
</dbReference>